<gene>
    <name evidence="3" type="ORF">HannXRQ_Chr01g0015581</name>
    <name evidence="2" type="ORF">HanXRQr2_Chr01g0024021</name>
</gene>
<dbReference type="AlphaFoldDB" id="A0A251VQZ3"/>
<reference evidence="2 4" key="1">
    <citation type="journal article" date="2017" name="Nature">
        <title>The sunflower genome provides insights into oil metabolism, flowering and Asterid evolution.</title>
        <authorList>
            <person name="Badouin H."/>
            <person name="Gouzy J."/>
            <person name="Grassa C.J."/>
            <person name="Murat F."/>
            <person name="Staton S.E."/>
            <person name="Cottret L."/>
            <person name="Lelandais-Briere C."/>
            <person name="Owens G.L."/>
            <person name="Carrere S."/>
            <person name="Mayjonade B."/>
            <person name="Legrand L."/>
            <person name="Gill N."/>
            <person name="Kane N.C."/>
            <person name="Bowers J.E."/>
            <person name="Hubner S."/>
            <person name="Bellec A."/>
            <person name="Berard A."/>
            <person name="Berges H."/>
            <person name="Blanchet N."/>
            <person name="Boniface M.C."/>
            <person name="Brunel D."/>
            <person name="Catrice O."/>
            <person name="Chaidir N."/>
            <person name="Claudel C."/>
            <person name="Donnadieu C."/>
            <person name="Faraut T."/>
            <person name="Fievet G."/>
            <person name="Helmstetter N."/>
            <person name="King M."/>
            <person name="Knapp S.J."/>
            <person name="Lai Z."/>
            <person name="Le Paslier M.C."/>
            <person name="Lippi Y."/>
            <person name="Lorenzon L."/>
            <person name="Mandel J.R."/>
            <person name="Marage G."/>
            <person name="Marchand G."/>
            <person name="Marquand E."/>
            <person name="Bret-Mestries E."/>
            <person name="Morien E."/>
            <person name="Nambeesan S."/>
            <person name="Nguyen T."/>
            <person name="Pegot-Espagnet P."/>
            <person name="Pouilly N."/>
            <person name="Raftis F."/>
            <person name="Sallet E."/>
            <person name="Schiex T."/>
            <person name="Thomas J."/>
            <person name="Vandecasteele C."/>
            <person name="Vares D."/>
            <person name="Vear F."/>
            <person name="Vautrin S."/>
            <person name="Crespi M."/>
            <person name="Mangin B."/>
            <person name="Burke J.M."/>
            <person name="Salse J."/>
            <person name="Munos S."/>
            <person name="Vincourt P."/>
            <person name="Rieseberg L.H."/>
            <person name="Langlade N.B."/>
        </authorList>
    </citation>
    <scope>NUCLEOTIDE SEQUENCE [LARGE SCALE GENOMIC DNA]</scope>
    <source>
        <strain evidence="4">cv. SF193</strain>
        <tissue evidence="2">Leaves</tissue>
    </source>
</reference>
<sequence length="97" mass="11161">MAGGSITGDSYIQNQRPKNRFRTTFFPFVSPTSSYLFLSLHFLFFMSFFPVIRPNPLLYLAINSSPSLILQSITWVLIINQHDFTFAIALFVDQMNC</sequence>
<keyword evidence="1" id="KW-0812">Transmembrane</keyword>
<proteinExistence type="predicted"/>
<evidence type="ECO:0000313" key="2">
    <source>
        <dbReference type="EMBL" id="KAF5822228.1"/>
    </source>
</evidence>
<dbReference type="EMBL" id="CM007890">
    <property type="protein sequence ID" value="OTG37141.1"/>
    <property type="molecule type" value="Genomic_DNA"/>
</dbReference>
<reference evidence="3" key="2">
    <citation type="submission" date="2017-02" db="EMBL/GenBank/DDBJ databases">
        <title>Sunflower complete genome.</title>
        <authorList>
            <person name="Langlade N."/>
            <person name="Munos S."/>
        </authorList>
    </citation>
    <scope>NUCLEOTIDE SEQUENCE [LARGE SCALE GENOMIC DNA]</scope>
    <source>
        <tissue evidence="3">Leaves</tissue>
    </source>
</reference>
<organism evidence="3 4">
    <name type="scientific">Helianthus annuus</name>
    <name type="common">Common sunflower</name>
    <dbReference type="NCBI Taxonomy" id="4232"/>
    <lineage>
        <taxon>Eukaryota</taxon>
        <taxon>Viridiplantae</taxon>
        <taxon>Streptophyta</taxon>
        <taxon>Embryophyta</taxon>
        <taxon>Tracheophyta</taxon>
        <taxon>Spermatophyta</taxon>
        <taxon>Magnoliopsida</taxon>
        <taxon>eudicotyledons</taxon>
        <taxon>Gunneridae</taxon>
        <taxon>Pentapetalae</taxon>
        <taxon>asterids</taxon>
        <taxon>campanulids</taxon>
        <taxon>Asterales</taxon>
        <taxon>Asteraceae</taxon>
        <taxon>Asteroideae</taxon>
        <taxon>Heliantheae alliance</taxon>
        <taxon>Heliantheae</taxon>
        <taxon>Helianthus</taxon>
    </lineage>
</organism>
<evidence type="ECO:0008006" key="5">
    <source>
        <dbReference type="Google" id="ProtNLM"/>
    </source>
</evidence>
<protein>
    <recommendedName>
        <fullName evidence="5">Transmembrane protein</fullName>
    </recommendedName>
</protein>
<accession>A0A251VQZ3</accession>
<reference evidence="2" key="3">
    <citation type="submission" date="2020-06" db="EMBL/GenBank/DDBJ databases">
        <title>Helianthus annuus Genome sequencing and assembly Release 2.</title>
        <authorList>
            <person name="Gouzy J."/>
            <person name="Langlade N."/>
            <person name="Munos S."/>
        </authorList>
    </citation>
    <scope>NUCLEOTIDE SEQUENCE</scope>
    <source>
        <tissue evidence="2">Leaves</tissue>
    </source>
</reference>
<dbReference type="InParanoid" id="A0A251VQZ3"/>
<keyword evidence="1" id="KW-0472">Membrane</keyword>
<evidence type="ECO:0000256" key="1">
    <source>
        <dbReference type="SAM" id="Phobius"/>
    </source>
</evidence>
<feature type="transmembrane region" description="Helical" evidence="1">
    <location>
        <begin position="25"/>
        <end position="49"/>
    </location>
</feature>
<keyword evidence="1" id="KW-1133">Transmembrane helix</keyword>
<dbReference type="Gramene" id="mRNA:HanXRQr2_Chr01g0024021">
    <property type="protein sequence ID" value="mRNA:HanXRQr2_Chr01g0024021"/>
    <property type="gene ID" value="HanXRQr2_Chr01g0024021"/>
</dbReference>
<name>A0A251VQZ3_HELAN</name>
<dbReference type="Proteomes" id="UP000215914">
    <property type="component" value="Chromosome 1"/>
</dbReference>
<evidence type="ECO:0000313" key="3">
    <source>
        <dbReference type="EMBL" id="OTG37141.1"/>
    </source>
</evidence>
<dbReference type="EMBL" id="MNCJ02000316">
    <property type="protein sequence ID" value="KAF5822228.1"/>
    <property type="molecule type" value="Genomic_DNA"/>
</dbReference>
<evidence type="ECO:0000313" key="4">
    <source>
        <dbReference type="Proteomes" id="UP000215914"/>
    </source>
</evidence>
<keyword evidence="4" id="KW-1185">Reference proteome</keyword>